<evidence type="ECO:0000256" key="1">
    <source>
        <dbReference type="ARBA" id="ARBA00004123"/>
    </source>
</evidence>
<dbReference type="AlphaFoldDB" id="A0A9W9JBX5"/>
<evidence type="ECO:0000313" key="6">
    <source>
        <dbReference type="EMBL" id="KAJ5193412.1"/>
    </source>
</evidence>
<evidence type="ECO:0000256" key="4">
    <source>
        <dbReference type="ARBA" id="ARBA00023242"/>
    </source>
</evidence>
<dbReference type="EMBL" id="JAPQKQ010000006">
    <property type="protein sequence ID" value="KAJ5193412.1"/>
    <property type="molecule type" value="Genomic_DNA"/>
</dbReference>
<reference evidence="6" key="1">
    <citation type="submission" date="2022-11" db="EMBL/GenBank/DDBJ databases">
        <authorList>
            <person name="Petersen C."/>
        </authorList>
    </citation>
    <scope>NUCLEOTIDE SEQUENCE</scope>
    <source>
        <strain evidence="6">IBT 20477</strain>
    </source>
</reference>
<evidence type="ECO:0008006" key="8">
    <source>
        <dbReference type="Google" id="ProtNLM"/>
    </source>
</evidence>
<accession>A0A9W9JBX5</accession>
<proteinExistence type="predicted"/>
<name>A0A9W9JBX5_9EURO</name>
<feature type="region of interest" description="Disordered" evidence="5">
    <location>
        <begin position="44"/>
        <end position="70"/>
    </location>
</feature>
<feature type="compositionally biased region" description="Basic residues" evidence="5">
    <location>
        <begin position="44"/>
        <end position="57"/>
    </location>
</feature>
<protein>
    <recommendedName>
        <fullName evidence="8">Zn(2)-C6 fungal-type domain-containing protein</fullName>
    </recommendedName>
</protein>
<evidence type="ECO:0000313" key="7">
    <source>
        <dbReference type="Proteomes" id="UP001150942"/>
    </source>
</evidence>
<reference evidence="6" key="2">
    <citation type="journal article" date="2023" name="IMA Fungus">
        <title>Comparative genomic study of the Penicillium genus elucidates a diverse pangenome and 15 lateral gene transfer events.</title>
        <authorList>
            <person name="Petersen C."/>
            <person name="Sorensen T."/>
            <person name="Nielsen M.R."/>
            <person name="Sondergaard T.E."/>
            <person name="Sorensen J.L."/>
            <person name="Fitzpatrick D.A."/>
            <person name="Frisvad J.C."/>
            <person name="Nielsen K.L."/>
        </authorList>
    </citation>
    <scope>NUCLEOTIDE SEQUENCE</scope>
    <source>
        <strain evidence="6">IBT 20477</strain>
    </source>
</reference>
<gene>
    <name evidence="6" type="ORF">N7449_009554</name>
</gene>
<dbReference type="InterPro" id="IPR050613">
    <property type="entry name" value="Sec_Metabolite_Reg"/>
</dbReference>
<dbReference type="OrthoDB" id="103819at2759"/>
<dbReference type="CDD" id="cd12148">
    <property type="entry name" value="fungal_TF_MHR"/>
    <property type="match status" value="1"/>
</dbReference>
<organism evidence="6 7">
    <name type="scientific">Penicillium cf. viridicatum</name>
    <dbReference type="NCBI Taxonomy" id="2972119"/>
    <lineage>
        <taxon>Eukaryota</taxon>
        <taxon>Fungi</taxon>
        <taxon>Dikarya</taxon>
        <taxon>Ascomycota</taxon>
        <taxon>Pezizomycotina</taxon>
        <taxon>Eurotiomycetes</taxon>
        <taxon>Eurotiomycetidae</taxon>
        <taxon>Eurotiales</taxon>
        <taxon>Aspergillaceae</taxon>
        <taxon>Penicillium</taxon>
    </lineage>
</organism>
<keyword evidence="2" id="KW-0805">Transcription regulation</keyword>
<evidence type="ECO:0000256" key="5">
    <source>
        <dbReference type="SAM" id="MobiDB-lite"/>
    </source>
</evidence>
<dbReference type="GO" id="GO:0005634">
    <property type="term" value="C:nucleus"/>
    <property type="evidence" value="ECO:0007669"/>
    <property type="project" value="UniProtKB-SubCell"/>
</dbReference>
<comment type="subcellular location">
    <subcellularLocation>
        <location evidence="1">Nucleus</location>
    </subcellularLocation>
</comment>
<feature type="non-terminal residue" evidence="6">
    <location>
        <position position="1"/>
    </location>
</feature>
<keyword evidence="7" id="KW-1185">Reference proteome</keyword>
<keyword evidence="3" id="KW-0804">Transcription</keyword>
<evidence type="ECO:0000256" key="3">
    <source>
        <dbReference type="ARBA" id="ARBA00023163"/>
    </source>
</evidence>
<keyword evidence="4" id="KW-0539">Nucleus</keyword>
<sequence>MANSISETNRIHIQTCLQNTQVRCDRLDPCGNCQDAGISCCRRRDTKRRSKSTRRQKYQNSHSPHSPRLQTIPDYQFDAKLADISNDTSAEVMPECSVPSHDPDDFYKPGARISYDLAYDAQITVGNQSNEPGGVLSRIPSTELLTWMLKDIQSDRFGSFIADYFRHISKPTLKRMGLSLLHNKASPYESKIYTVCVNDTAYRFLTTVINLEDNSELVLGLRKSTTEYRAAAQAALKQIPLLTTPSLGLLQAIICGAFLYQTCGDVCLSGDLIKSACKICIDLDLHNMALHGNATEEEFFCFIRCYTLNRHYAFQSRKLWYPLDVQLPSNLCDLYPTYPPISELLLIHLDLAHVQDTMISCLPRRSLTDEDVLSLYYTGNSMLRKMQYIGGRMSQIFSFSSQWKGLDTQAEISTLKFAYHIYVLSAEKQPAVNLLNRTVLLYPATAYFVVFCNFVATSDIGDFNLMKAIVDRLAQSGISYSLVQLRTLFQTLLSLSQGVFNDERIAMQRIPLEPQSYSSVSYPVGNQFSVHWNADEYVFNQFLFTGAENYSEML</sequence>
<evidence type="ECO:0000256" key="2">
    <source>
        <dbReference type="ARBA" id="ARBA00023015"/>
    </source>
</evidence>
<dbReference type="PANTHER" id="PTHR31001:SF89">
    <property type="entry name" value="ZN(2)-C6 FUNGAL-TYPE DOMAIN-CONTAINING PROTEIN"/>
    <property type="match status" value="1"/>
</dbReference>
<dbReference type="PANTHER" id="PTHR31001">
    <property type="entry name" value="UNCHARACTERIZED TRANSCRIPTIONAL REGULATORY PROTEIN"/>
    <property type="match status" value="1"/>
</dbReference>
<dbReference type="Proteomes" id="UP001150942">
    <property type="component" value="Unassembled WGS sequence"/>
</dbReference>
<comment type="caution">
    <text evidence="6">The sequence shown here is derived from an EMBL/GenBank/DDBJ whole genome shotgun (WGS) entry which is preliminary data.</text>
</comment>